<dbReference type="PATRIC" id="fig|1618023.3.peg.2338"/>
<keyword evidence="1" id="KW-0378">Hydrolase</keyword>
<dbReference type="EMBL" id="JYON01000004">
    <property type="protein sequence ID" value="KJH72654.1"/>
    <property type="molecule type" value="Genomic_DNA"/>
</dbReference>
<reference evidence="1 2" key="1">
    <citation type="submission" date="2015-02" db="EMBL/GenBank/DDBJ databases">
        <title>Draft genome of a novel marine cyanobacterium (Chroococcales) isolated from South Atlantic Ocean.</title>
        <authorList>
            <person name="Rigonato J."/>
            <person name="Alvarenga D.O."/>
            <person name="Branco L.H."/>
            <person name="Varani A.M."/>
            <person name="Brandini F.P."/>
            <person name="Fiore M.F."/>
        </authorList>
    </citation>
    <scope>NUCLEOTIDE SEQUENCE [LARGE SCALE GENOMIC DNA]</scope>
    <source>
        <strain evidence="1 2">CENA595</strain>
    </source>
</reference>
<keyword evidence="2" id="KW-1185">Reference proteome</keyword>
<sequence>MSKLLIPNFQSKQMGQVIATLTVANRIDRVLAERGFISSEEVRTCLLDNVLVDTGATLLCLPCSIITQLGLVQGGEAAVETAAGVRQGRIFRDVEICISDRCGTFDCLELTEVSYALLGVTPMEVLGLEPDLKNRKLRVLPMNSEQTYLSVL</sequence>
<dbReference type="AlphaFoldDB" id="A0A0D8ZW33"/>
<accession>A0A0D8ZW33</accession>
<dbReference type="RefSeq" id="WP_045053714.1">
    <property type="nucleotide sequence ID" value="NZ_CAWMDP010000026.1"/>
</dbReference>
<keyword evidence="1" id="KW-0645">Protease</keyword>
<evidence type="ECO:0000313" key="2">
    <source>
        <dbReference type="Proteomes" id="UP000032452"/>
    </source>
</evidence>
<dbReference type="PROSITE" id="PS00141">
    <property type="entry name" value="ASP_PROTEASE"/>
    <property type="match status" value="1"/>
</dbReference>
<protein>
    <submittedName>
        <fullName evidence="1">Aspartyl protease</fullName>
    </submittedName>
</protein>
<name>A0A0D8ZW33_9CYAN</name>
<dbReference type="Proteomes" id="UP000032452">
    <property type="component" value="Unassembled WGS sequence"/>
</dbReference>
<comment type="caution">
    <text evidence="1">The sequence shown here is derived from an EMBL/GenBank/DDBJ whole genome shotgun (WGS) entry which is preliminary data.</text>
</comment>
<gene>
    <name evidence="1" type="ORF">UH38_05930</name>
</gene>
<dbReference type="SUPFAM" id="SSF50630">
    <property type="entry name" value="Acid proteases"/>
    <property type="match status" value="1"/>
</dbReference>
<proteinExistence type="predicted"/>
<dbReference type="OrthoDB" id="455787at2"/>
<evidence type="ECO:0000313" key="1">
    <source>
        <dbReference type="EMBL" id="KJH72654.1"/>
    </source>
</evidence>
<dbReference type="InterPro" id="IPR001969">
    <property type="entry name" value="Aspartic_peptidase_AS"/>
</dbReference>
<dbReference type="GO" id="GO:0006508">
    <property type="term" value="P:proteolysis"/>
    <property type="evidence" value="ECO:0007669"/>
    <property type="project" value="UniProtKB-KW"/>
</dbReference>
<dbReference type="InterPro" id="IPR021109">
    <property type="entry name" value="Peptidase_aspartic_dom_sf"/>
</dbReference>
<dbReference type="Gene3D" id="2.40.70.10">
    <property type="entry name" value="Acid Proteases"/>
    <property type="match status" value="1"/>
</dbReference>
<dbReference type="GO" id="GO:0004190">
    <property type="term" value="F:aspartic-type endopeptidase activity"/>
    <property type="evidence" value="ECO:0007669"/>
    <property type="project" value="InterPro"/>
</dbReference>
<organism evidence="1 2">
    <name type="scientific">Aliterella atlantica CENA595</name>
    <dbReference type="NCBI Taxonomy" id="1618023"/>
    <lineage>
        <taxon>Bacteria</taxon>
        <taxon>Bacillati</taxon>
        <taxon>Cyanobacteriota</taxon>
        <taxon>Cyanophyceae</taxon>
        <taxon>Chroococcidiopsidales</taxon>
        <taxon>Aliterellaceae</taxon>
        <taxon>Aliterella</taxon>
    </lineage>
</organism>